<comment type="caution">
    <text evidence="1">The sequence shown here is derived from an EMBL/GenBank/DDBJ whole genome shotgun (WGS) entry which is preliminary data.</text>
</comment>
<dbReference type="Proteomes" id="UP000631312">
    <property type="component" value="Unassembled WGS sequence"/>
</dbReference>
<name>A0ABQ4AUM9_9ACTN</name>
<keyword evidence="2" id="KW-1185">Reference proteome</keyword>
<sequence length="261" mass="29746">MNLLDRYLRGEREQVWAELRALGPIERGHAQYDDARGVATETMRRVRGNVEMVRVRLIDSGYQLAAQGRAHMPPDADAGAQLDAFERRHGPLPLSLRAFYEFVGTVDFMQSAQQLVQWDKRENAPEPVSELRYAGEYDPLVVGPLDHEDAEWDRKQGRHAWYLAPDECHKANYSGGMNYHVLLPDNGADFRIYGMICNEEDQFGDWFVDYLRETFRGGGFRGGIAIDDDEVAGRELPDLAFTRRLAVGLQEIGDERTTPEE</sequence>
<proteinExistence type="predicted"/>
<evidence type="ECO:0000313" key="2">
    <source>
        <dbReference type="Proteomes" id="UP000631312"/>
    </source>
</evidence>
<evidence type="ECO:0000313" key="1">
    <source>
        <dbReference type="EMBL" id="GIE44505.1"/>
    </source>
</evidence>
<evidence type="ECO:0008006" key="3">
    <source>
        <dbReference type="Google" id="ProtNLM"/>
    </source>
</evidence>
<accession>A0ABQ4AUM9</accession>
<dbReference type="EMBL" id="BOMP01000131">
    <property type="protein sequence ID" value="GIE44505.1"/>
    <property type="molecule type" value="Genomic_DNA"/>
</dbReference>
<gene>
    <name evidence="1" type="ORF">Alo02nite_74030</name>
</gene>
<organism evidence="1 2">
    <name type="scientific">Actinoplanes lobatus</name>
    <dbReference type="NCBI Taxonomy" id="113568"/>
    <lineage>
        <taxon>Bacteria</taxon>
        <taxon>Bacillati</taxon>
        <taxon>Actinomycetota</taxon>
        <taxon>Actinomycetes</taxon>
        <taxon>Micromonosporales</taxon>
        <taxon>Micromonosporaceae</taxon>
        <taxon>Actinoplanes</taxon>
    </lineage>
</organism>
<reference evidence="1 2" key="1">
    <citation type="submission" date="2021-01" db="EMBL/GenBank/DDBJ databases">
        <title>Whole genome shotgun sequence of Actinoplanes lobatus NBRC 12513.</title>
        <authorList>
            <person name="Komaki H."/>
            <person name="Tamura T."/>
        </authorList>
    </citation>
    <scope>NUCLEOTIDE SEQUENCE [LARGE SCALE GENOMIC DNA]</scope>
    <source>
        <strain evidence="1 2">NBRC 12513</strain>
    </source>
</reference>
<protein>
    <recommendedName>
        <fullName evidence="3">Knr4/Smi1-like domain-containing protein</fullName>
    </recommendedName>
</protein>